<proteinExistence type="predicted"/>
<organism evidence="2 3">
    <name type="scientific">Brassica napus</name>
    <name type="common">Rape</name>
    <dbReference type="NCBI Taxonomy" id="3708"/>
    <lineage>
        <taxon>Eukaryota</taxon>
        <taxon>Viridiplantae</taxon>
        <taxon>Streptophyta</taxon>
        <taxon>Embryophyta</taxon>
        <taxon>Tracheophyta</taxon>
        <taxon>Spermatophyta</taxon>
        <taxon>Magnoliopsida</taxon>
        <taxon>eudicotyledons</taxon>
        <taxon>Gunneridae</taxon>
        <taxon>Pentapetalae</taxon>
        <taxon>rosids</taxon>
        <taxon>malvids</taxon>
        <taxon>Brassicales</taxon>
        <taxon>Brassicaceae</taxon>
        <taxon>Brassiceae</taxon>
        <taxon>Brassica</taxon>
    </lineage>
</organism>
<evidence type="ECO:0008006" key="4">
    <source>
        <dbReference type="Google" id="ProtNLM"/>
    </source>
</evidence>
<name>A0ABQ8CLZ2_BRANA</name>
<evidence type="ECO:0000256" key="1">
    <source>
        <dbReference type="SAM" id="SignalP"/>
    </source>
</evidence>
<comment type="caution">
    <text evidence="2">The sequence shown here is derived from an EMBL/GenBank/DDBJ whole genome shotgun (WGS) entry which is preliminary data.</text>
</comment>
<dbReference type="EMBL" id="JAGKQM010000007">
    <property type="protein sequence ID" value="KAH0918074.1"/>
    <property type="molecule type" value="Genomic_DNA"/>
</dbReference>
<dbReference type="InterPro" id="IPR045050">
    <property type="entry name" value="Synaptotagmin_plant"/>
</dbReference>
<accession>A0ABQ8CLZ2</accession>
<keyword evidence="3" id="KW-1185">Reference proteome</keyword>
<feature type="signal peptide" evidence="1">
    <location>
        <begin position="1"/>
        <end position="25"/>
    </location>
</feature>
<dbReference type="PANTHER" id="PTHR10774">
    <property type="entry name" value="EXTENDED SYNAPTOTAGMIN-RELATED"/>
    <property type="match status" value="1"/>
</dbReference>
<sequence>MRFALGLIEWLFLFINQRLLHYLPARPLVETSITLFLDLLPDIPLWMKNPDYERVDWLHRFISYMWPYLDKVVCEIIRSSAQPIFADYIGTFCIESIEFEKLSLSLTVHGKSYSHFYFYETNEKELLFEPSIKWAGNSYIVLVSET</sequence>
<evidence type="ECO:0000313" key="2">
    <source>
        <dbReference type="EMBL" id="KAH0918074.1"/>
    </source>
</evidence>
<reference evidence="2 3" key="1">
    <citation type="submission" date="2021-05" db="EMBL/GenBank/DDBJ databases">
        <title>Genome Assembly of Synthetic Allotetraploid Brassica napus Reveals Homoeologous Exchanges between Subgenomes.</title>
        <authorList>
            <person name="Davis J.T."/>
        </authorList>
    </citation>
    <scope>NUCLEOTIDE SEQUENCE [LARGE SCALE GENOMIC DNA]</scope>
    <source>
        <strain evidence="3">cv. Da-Ae</strain>
        <tissue evidence="2">Seedling</tissue>
    </source>
</reference>
<keyword evidence="1" id="KW-0732">Signal</keyword>
<evidence type="ECO:0000313" key="3">
    <source>
        <dbReference type="Proteomes" id="UP000824890"/>
    </source>
</evidence>
<dbReference type="Proteomes" id="UP000824890">
    <property type="component" value="Unassembled WGS sequence"/>
</dbReference>
<feature type="chain" id="PRO_5045985507" description="SMP-LTD domain-containing protein" evidence="1">
    <location>
        <begin position="26"/>
        <end position="146"/>
    </location>
</feature>
<dbReference type="PANTHER" id="PTHR10774:SF62">
    <property type="entry name" value="SYNAPTOTAGMIN-3"/>
    <property type="match status" value="1"/>
</dbReference>
<protein>
    <recommendedName>
        <fullName evidence="4">SMP-LTD domain-containing protein</fullName>
    </recommendedName>
</protein>
<gene>
    <name evidence="2" type="ORF">HID58_025734</name>
</gene>